<reference evidence="2 3" key="1">
    <citation type="submission" date="2019-05" db="EMBL/GenBank/DDBJ databases">
        <title>Mikania micrantha, genome provides insights into the molecular mechanism of rapid growth.</title>
        <authorList>
            <person name="Liu B."/>
        </authorList>
    </citation>
    <scope>NUCLEOTIDE SEQUENCE [LARGE SCALE GENOMIC DNA]</scope>
    <source>
        <strain evidence="2">NLD-2019</strain>
        <tissue evidence="2">Leaf</tissue>
    </source>
</reference>
<evidence type="ECO:0000313" key="2">
    <source>
        <dbReference type="EMBL" id="KAD4384717.1"/>
    </source>
</evidence>
<comment type="caution">
    <text evidence="2">The sequence shown here is derived from an EMBL/GenBank/DDBJ whole genome shotgun (WGS) entry which is preliminary data.</text>
</comment>
<evidence type="ECO:0000313" key="3">
    <source>
        <dbReference type="Proteomes" id="UP000326396"/>
    </source>
</evidence>
<accession>A0A5N6N3N1</accession>
<keyword evidence="3" id="KW-1185">Reference proteome</keyword>
<name>A0A5N6N3N1_9ASTR</name>
<dbReference type="Proteomes" id="UP000326396">
    <property type="component" value="Linkage Group LG3"/>
</dbReference>
<sequence>MMDKQLLDLQKFECSRSKRVMVRLKMKIGSDNVDQNSRSGVVGWLVMMASWFYKDLPSDTRRVPRRRFKKRLRVPRRISGVKPPRCWSRIADGPPVGPPRTAVGSWRAQ</sequence>
<dbReference type="EMBL" id="SZYD01000013">
    <property type="protein sequence ID" value="KAD4384717.1"/>
    <property type="molecule type" value="Genomic_DNA"/>
</dbReference>
<evidence type="ECO:0000256" key="1">
    <source>
        <dbReference type="SAM" id="MobiDB-lite"/>
    </source>
</evidence>
<protein>
    <submittedName>
        <fullName evidence="2">Uncharacterized protein</fullName>
    </submittedName>
</protein>
<dbReference type="AlphaFoldDB" id="A0A5N6N3N1"/>
<organism evidence="2 3">
    <name type="scientific">Mikania micrantha</name>
    <name type="common">bitter vine</name>
    <dbReference type="NCBI Taxonomy" id="192012"/>
    <lineage>
        <taxon>Eukaryota</taxon>
        <taxon>Viridiplantae</taxon>
        <taxon>Streptophyta</taxon>
        <taxon>Embryophyta</taxon>
        <taxon>Tracheophyta</taxon>
        <taxon>Spermatophyta</taxon>
        <taxon>Magnoliopsida</taxon>
        <taxon>eudicotyledons</taxon>
        <taxon>Gunneridae</taxon>
        <taxon>Pentapetalae</taxon>
        <taxon>asterids</taxon>
        <taxon>campanulids</taxon>
        <taxon>Asterales</taxon>
        <taxon>Asteraceae</taxon>
        <taxon>Asteroideae</taxon>
        <taxon>Heliantheae alliance</taxon>
        <taxon>Eupatorieae</taxon>
        <taxon>Mikania</taxon>
    </lineage>
</organism>
<feature type="region of interest" description="Disordered" evidence="1">
    <location>
        <begin position="84"/>
        <end position="109"/>
    </location>
</feature>
<gene>
    <name evidence="2" type="ORF">E3N88_24885</name>
</gene>
<proteinExistence type="predicted"/>